<comment type="caution">
    <text evidence="1">The sequence shown here is derived from an EMBL/GenBank/DDBJ whole genome shotgun (WGS) entry which is preliminary data.</text>
</comment>
<accession>A0ACC0Z0X3</accession>
<sequence>MIVSFGDCSSSLATHPSTSMSYGNVFNDVGITNTESGVLLWKKEKISILLDNVYYFFNF</sequence>
<reference evidence="2" key="1">
    <citation type="journal article" date="2023" name="G3 (Bethesda)">
        <title>Genome assembly and association tests identify interacting loci associated with vigor, precocity, and sex in interspecific pistachio rootstocks.</title>
        <authorList>
            <person name="Palmer W."/>
            <person name="Jacygrad E."/>
            <person name="Sagayaradj S."/>
            <person name="Cavanaugh K."/>
            <person name="Han R."/>
            <person name="Bertier L."/>
            <person name="Beede B."/>
            <person name="Kafkas S."/>
            <person name="Golino D."/>
            <person name="Preece J."/>
            <person name="Michelmore R."/>
        </authorList>
    </citation>
    <scope>NUCLEOTIDE SEQUENCE [LARGE SCALE GENOMIC DNA]</scope>
</reference>
<dbReference type="EMBL" id="CM047738">
    <property type="protein sequence ID" value="KAJ0044927.1"/>
    <property type="molecule type" value="Genomic_DNA"/>
</dbReference>
<dbReference type="Proteomes" id="UP001163603">
    <property type="component" value="Chromosome 3"/>
</dbReference>
<name>A0ACC0Z0X3_9ROSI</name>
<organism evidence="1 2">
    <name type="scientific">Pistacia integerrima</name>
    <dbReference type="NCBI Taxonomy" id="434235"/>
    <lineage>
        <taxon>Eukaryota</taxon>
        <taxon>Viridiplantae</taxon>
        <taxon>Streptophyta</taxon>
        <taxon>Embryophyta</taxon>
        <taxon>Tracheophyta</taxon>
        <taxon>Spermatophyta</taxon>
        <taxon>Magnoliopsida</taxon>
        <taxon>eudicotyledons</taxon>
        <taxon>Gunneridae</taxon>
        <taxon>Pentapetalae</taxon>
        <taxon>rosids</taxon>
        <taxon>malvids</taxon>
        <taxon>Sapindales</taxon>
        <taxon>Anacardiaceae</taxon>
        <taxon>Pistacia</taxon>
    </lineage>
</organism>
<evidence type="ECO:0000313" key="2">
    <source>
        <dbReference type="Proteomes" id="UP001163603"/>
    </source>
</evidence>
<evidence type="ECO:0000313" key="1">
    <source>
        <dbReference type="EMBL" id="KAJ0044927.1"/>
    </source>
</evidence>
<proteinExistence type="predicted"/>
<gene>
    <name evidence="1" type="ORF">Pint_04694</name>
</gene>
<protein>
    <submittedName>
        <fullName evidence="1">Uncharacterized protein</fullName>
    </submittedName>
</protein>
<keyword evidence="2" id="KW-1185">Reference proteome</keyword>